<comment type="caution">
    <text evidence="3">The sequence shown here is derived from an EMBL/GenBank/DDBJ whole genome shotgun (WGS) entry which is preliminary data.</text>
</comment>
<evidence type="ECO:0000256" key="1">
    <source>
        <dbReference type="SAM" id="Coils"/>
    </source>
</evidence>
<feature type="coiled-coil region" evidence="1">
    <location>
        <begin position="535"/>
        <end position="590"/>
    </location>
</feature>
<feature type="compositionally biased region" description="Basic residues" evidence="2">
    <location>
        <begin position="1"/>
        <end position="10"/>
    </location>
</feature>
<evidence type="ECO:0000313" key="3">
    <source>
        <dbReference type="EMBL" id="KAH6757020.1"/>
    </source>
</evidence>
<organism evidence="3 4">
    <name type="scientific">Perilla frutescens var. hirtella</name>
    <name type="common">Perilla citriodora</name>
    <name type="synonym">Perilla setoyensis</name>
    <dbReference type="NCBI Taxonomy" id="608512"/>
    <lineage>
        <taxon>Eukaryota</taxon>
        <taxon>Viridiplantae</taxon>
        <taxon>Streptophyta</taxon>
        <taxon>Embryophyta</taxon>
        <taxon>Tracheophyta</taxon>
        <taxon>Spermatophyta</taxon>
        <taxon>Magnoliopsida</taxon>
        <taxon>eudicotyledons</taxon>
        <taxon>Gunneridae</taxon>
        <taxon>Pentapetalae</taxon>
        <taxon>asterids</taxon>
        <taxon>lamiids</taxon>
        <taxon>Lamiales</taxon>
        <taxon>Lamiaceae</taxon>
        <taxon>Nepetoideae</taxon>
        <taxon>Elsholtzieae</taxon>
        <taxon>Perilla</taxon>
    </lineage>
</organism>
<keyword evidence="1" id="KW-0175">Coiled coil</keyword>
<dbReference type="AlphaFoldDB" id="A0AAD4IQJ2"/>
<gene>
    <name evidence="3" type="ORF">C2S53_009254</name>
</gene>
<dbReference type="Pfam" id="PF03004">
    <property type="entry name" value="Transposase_24"/>
    <property type="match status" value="1"/>
</dbReference>
<dbReference type="InterPro" id="IPR004252">
    <property type="entry name" value="Probable_transposase_24"/>
</dbReference>
<feature type="non-terminal residue" evidence="3">
    <location>
        <position position="1"/>
    </location>
</feature>
<reference evidence="3 4" key="1">
    <citation type="journal article" date="2021" name="Nat. Commun.">
        <title>Incipient diploidization of the medicinal plant Perilla within 10,000 years.</title>
        <authorList>
            <person name="Zhang Y."/>
            <person name="Shen Q."/>
            <person name="Leng L."/>
            <person name="Zhang D."/>
            <person name="Chen S."/>
            <person name="Shi Y."/>
            <person name="Ning Z."/>
            <person name="Chen S."/>
        </authorList>
    </citation>
    <scope>NUCLEOTIDE SEQUENCE [LARGE SCALE GENOMIC DNA]</scope>
    <source>
        <strain evidence="4">cv. PC099</strain>
    </source>
</reference>
<feature type="compositionally biased region" description="Basic and acidic residues" evidence="2">
    <location>
        <begin position="262"/>
        <end position="277"/>
    </location>
</feature>
<keyword evidence="4" id="KW-1185">Reference proteome</keyword>
<feature type="region of interest" description="Disordered" evidence="2">
    <location>
        <begin position="399"/>
        <end position="420"/>
    </location>
</feature>
<feature type="compositionally biased region" description="Basic and acidic residues" evidence="2">
    <location>
        <begin position="399"/>
        <end position="408"/>
    </location>
</feature>
<feature type="region of interest" description="Disordered" evidence="2">
    <location>
        <begin position="224"/>
        <end position="278"/>
    </location>
</feature>
<feature type="compositionally biased region" description="Low complexity" evidence="2">
    <location>
        <begin position="236"/>
        <end position="254"/>
    </location>
</feature>
<feature type="region of interest" description="Disordered" evidence="2">
    <location>
        <begin position="1"/>
        <end position="21"/>
    </location>
</feature>
<sequence>DHVSTRHRNVPRNYDGRSDIRDDHPGNLSIFKHPGRSFGKMKTKCLTDDEYKAARTYVLLNCREVEPYITAYVDQMKLAQPNITNLDIDSNLDKEFANWFDEYAHNPLNNVSNKFLRDLAKGPLRYANTYPGYYVSGYKFHTIGHNSHKATMNSGVCIKGSNYSADENDYYGRLVDVVELEYPGLPIKRVVLFECEWFDTTPLGTMVHREYKLVDMAPRGRGVKHAHSRVVDSGRRPLPSSSSSRTVGGPSFSSCEPDEDSSENHHIDKPSSSDSHHYGVSRQAFISKNGTLLPSNLISQKTTSIFTKIIHPQGFSWKKVPNETKNIYFEELKKEFTWNPEIEVLVRNLWDKKAAIRYKDLIHKFKFQRHKEKPNCISAEAWPVWLAYWQRKDVKKKSDQASKNRLSERNGLGISKHRGGSRCADEHALALAKERNVDIDEISDWDVFLKLHDPKGDGSFIDEKSKLVARDVRIRAEEQQSQSDQPADMTSIFLEVGGGLSKKGRIFGLGSRSEAYAAASRCSSATFSLYNERLKKQMRDEMEAEIEARVEARLEARVEAQVEARVEARMETLQAQMDERMESRMQLQMQTIMEMISQRSAGPS</sequence>
<protein>
    <submittedName>
        <fullName evidence="3">Uncharacterized protein</fullName>
    </submittedName>
</protein>
<dbReference type="Proteomes" id="UP001190926">
    <property type="component" value="Unassembled WGS sequence"/>
</dbReference>
<accession>A0AAD4IQJ2</accession>
<dbReference type="EMBL" id="SDAM02029498">
    <property type="protein sequence ID" value="KAH6757020.1"/>
    <property type="molecule type" value="Genomic_DNA"/>
</dbReference>
<dbReference type="PANTHER" id="PTHR48258:SF4">
    <property type="entry name" value="DUF4216 DOMAIN-CONTAINING PROTEIN"/>
    <property type="match status" value="1"/>
</dbReference>
<evidence type="ECO:0000256" key="2">
    <source>
        <dbReference type="SAM" id="MobiDB-lite"/>
    </source>
</evidence>
<proteinExistence type="predicted"/>
<name>A0AAD4IQJ2_PERFH</name>
<dbReference type="PANTHER" id="PTHR48258">
    <property type="entry name" value="DUF4218 DOMAIN-CONTAINING PROTEIN-RELATED"/>
    <property type="match status" value="1"/>
</dbReference>
<evidence type="ECO:0000313" key="4">
    <source>
        <dbReference type="Proteomes" id="UP001190926"/>
    </source>
</evidence>